<dbReference type="PANTHER" id="PTHR37017:SF3">
    <property type="entry name" value="AB HYDROLASE-1 DOMAIN-CONTAINING PROTEIN"/>
    <property type="match status" value="1"/>
</dbReference>
<dbReference type="Proteomes" id="UP000091956">
    <property type="component" value="Unassembled WGS sequence"/>
</dbReference>
<keyword evidence="3" id="KW-1185">Reference proteome</keyword>
<protein>
    <recommendedName>
        <fullName evidence="1">AB hydrolase-1 domain-containing protein</fullName>
    </recommendedName>
</protein>
<dbReference type="AlphaFoldDB" id="A0A1B8GLT1"/>
<reference evidence="3" key="2">
    <citation type="journal article" date="2018" name="Nat. Commun.">
        <title>Extreme sensitivity to ultraviolet light in the fungal pathogen causing white-nose syndrome of bats.</title>
        <authorList>
            <person name="Palmer J.M."/>
            <person name="Drees K.P."/>
            <person name="Foster J.T."/>
            <person name="Lindner D.L."/>
        </authorList>
    </citation>
    <scope>NUCLEOTIDE SEQUENCE [LARGE SCALE GENOMIC DNA]</scope>
    <source>
        <strain evidence="3">UAMH 10579</strain>
    </source>
</reference>
<dbReference type="EMBL" id="KV460226">
    <property type="protein sequence ID" value="OBT96748.1"/>
    <property type="molecule type" value="Genomic_DNA"/>
</dbReference>
<dbReference type="InterPro" id="IPR029058">
    <property type="entry name" value="AB_hydrolase_fold"/>
</dbReference>
<evidence type="ECO:0000313" key="3">
    <source>
        <dbReference type="Proteomes" id="UP000091956"/>
    </source>
</evidence>
<accession>A0A1B8GLT1</accession>
<organism evidence="2 3">
    <name type="scientific">Pseudogymnoascus verrucosus</name>
    <dbReference type="NCBI Taxonomy" id="342668"/>
    <lineage>
        <taxon>Eukaryota</taxon>
        <taxon>Fungi</taxon>
        <taxon>Dikarya</taxon>
        <taxon>Ascomycota</taxon>
        <taxon>Pezizomycotina</taxon>
        <taxon>Leotiomycetes</taxon>
        <taxon>Thelebolales</taxon>
        <taxon>Thelebolaceae</taxon>
        <taxon>Pseudogymnoascus</taxon>
    </lineage>
</organism>
<dbReference type="GeneID" id="28837632"/>
<evidence type="ECO:0000259" key="1">
    <source>
        <dbReference type="Pfam" id="PF12697"/>
    </source>
</evidence>
<reference evidence="2 3" key="1">
    <citation type="submission" date="2016-03" db="EMBL/GenBank/DDBJ databases">
        <title>Comparative genomics of Pseudogymnoascus destructans, the fungus causing white-nose syndrome of bats.</title>
        <authorList>
            <person name="Palmer J.M."/>
            <person name="Drees K.P."/>
            <person name="Foster J.T."/>
            <person name="Lindner D.L."/>
        </authorList>
    </citation>
    <scope>NUCLEOTIDE SEQUENCE [LARGE SCALE GENOMIC DNA]</scope>
    <source>
        <strain evidence="2 3">UAMH 10579</strain>
    </source>
</reference>
<dbReference type="STRING" id="342668.A0A1B8GLT1"/>
<dbReference type="InterPro" id="IPR000073">
    <property type="entry name" value="AB_hydrolase_1"/>
</dbReference>
<dbReference type="Pfam" id="PF12697">
    <property type="entry name" value="Abhydrolase_6"/>
    <property type="match status" value="1"/>
</dbReference>
<dbReference type="InterPro" id="IPR052897">
    <property type="entry name" value="Sec-Metab_Biosynth_Hydrolase"/>
</dbReference>
<dbReference type="SUPFAM" id="SSF53474">
    <property type="entry name" value="alpha/beta-Hydrolases"/>
    <property type="match status" value="1"/>
</dbReference>
<sequence>MSDKPTLILVPGAWHSTETWDKVSSLLEAQQYKCVPVALPSTAGNDSATFGEDVDAVRDSIAAETTQGHDVVVVVHSYGGAVGQSAIKGLTRVKQNVPPSSNDQSGYVLGIVMMASGFGQTGVSFIDGLGGKPPPSWRADPSGFAIITVPPRELFYHDLPEAEGDYWVTKLKKQSLKALMEGGEHSYAGWKDVPVWFLACTEDKAFPVQAQMMLVQVAKDSNANITLREVESSHSPMLSRPKETVDFIIEAVASFTE</sequence>
<feature type="domain" description="AB hydrolase-1" evidence="1">
    <location>
        <begin position="7"/>
        <end position="246"/>
    </location>
</feature>
<dbReference type="PANTHER" id="PTHR37017">
    <property type="entry name" value="AB HYDROLASE-1 DOMAIN-CONTAINING PROTEIN-RELATED"/>
    <property type="match status" value="1"/>
</dbReference>
<proteinExistence type="predicted"/>
<gene>
    <name evidence="2" type="ORF">VE01_04246</name>
</gene>
<evidence type="ECO:0000313" key="2">
    <source>
        <dbReference type="EMBL" id="OBT96748.1"/>
    </source>
</evidence>
<dbReference type="RefSeq" id="XP_018130481.1">
    <property type="nucleotide sequence ID" value="XM_018273721.2"/>
</dbReference>
<dbReference type="OrthoDB" id="408373at2759"/>
<dbReference type="Gene3D" id="3.40.50.1820">
    <property type="entry name" value="alpha/beta hydrolase"/>
    <property type="match status" value="1"/>
</dbReference>
<name>A0A1B8GLT1_9PEZI</name>